<dbReference type="STRING" id="764291.STRUR_1513"/>
<reference evidence="2 3" key="1">
    <citation type="journal article" date="2014" name="Int. J. Syst. Evol. Microbiol.">
        <title>Phylogenomics and the dynamic genome evolution of the genus Streptococcus.</title>
        <authorList>
            <consortium name="The Broad Institute Genome Sequencing Platform"/>
            <person name="Richards V.P."/>
            <person name="Palmer S.R."/>
            <person name="Pavinski Bitar P.D."/>
            <person name="Qin X."/>
            <person name="Weinstock G.M."/>
            <person name="Highlander S.K."/>
            <person name="Town C.D."/>
            <person name="Burne R.A."/>
            <person name="Stanhope M.J."/>
        </authorList>
    </citation>
    <scope>NUCLEOTIDE SEQUENCE [LARGE SCALE GENOMIC DNA]</scope>
    <source>
        <strain evidence="2 3">2285-97</strain>
    </source>
</reference>
<evidence type="ECO:0000313" key="2">
    <source>
        <dbReference type="EMBL" id="EHJ55816.1"/>
    </source>
</evidence>
<sequence length="37" mass="4019">MSFPRYSGGKSKVDVRVPVESPVSPEKATEESEVIVP</sequence>
<protein>
    <submittedName>
        <fullName evidence="2">Uncharacterized protein</fullName>
    </submittedName>
</protein>
<dbReference type="EMBL" id="AEUZ02000001">
    <property type="protein sequence ID" value="EHJ55816.1"/>
    <property type="molecule type" value="Genomic_DNA"/>
</dbReference>
<gene>
    <name evidence="2" type="ORF">STRUR_1513</name>
</gene>
<feature type="region of interest" description="Disordered" evidence="1">
    <location>
        <begin position="1"/>
        <end position="37"/>
    </location>
</feature>
<proteinExistence type="predicted"/>
<dbReference type="AlphaFoldDB" id="G5KHJ7"/>
<keyword evidence="3" id="KW-1185">Reference proteome</keyword>
<evidence type="ECO:0000313" key="3">
    <source>
        <dbReference type="Proteomes" id="UP000005388"/>
    </source>
</evidence>
<comment type="caution">
    <text evidence="2">The sequence shown here is derived from an EMBL/GenBank/DDBJ whole genome shotgun (WGS) entry which is preliminary data.</text>
</comment>
<dbReference type="Proteomes" id="UP000005388">
    <property type="component" value="Unassembled WGS sequence"/>
</dbReference>
<accession>G5KHJ7</accession>
<evidence type="ECO:0000256" key="1">
    <source>
        <dbReference type="SAM" id="MobiDB-lite"/>
    </source>
</evidence>
<name>G5KHJ7_9STRE</name>
<organism evidence="2 3">
    <name type="scientific">Streptococcus urinalis 2285-97</name>
    <dbReference type="NCBI Taxonomy" id="764291"/>
    <lineage>
        <taxon>Bacteria</taxon>
        <taxon>Bacillati</taxon>
        <taxon>Bacillota</taxon>
        <taxon>Bacilli</taxon>
        <taxon>Lactobacillales</taxon>
        <taxon>Streptococcaceae</taxon>
        <taxon>Streptococcus</taxon>
    </lineage>
</organism>